<evidence type="ECO:0000313" key="10">
    <source>
        <dbReference type="Proteomes" id="UP000295758"/>
    </source>
</evidence>
<reference evidence="7 8" key="1">
    <citation type="submission" date="2016-10" db="EMBL/GenBank/DDBJ databases">
        <authorList>
            <person name="Varghese N."/>
            <person name="Submissions S."/>
        </authorList>
    </citation>
    <scope>NUCLEOTIDE SEQUENCE [LARGE SCALE GENOMIC DNA]</scope>
    <source>
        <strain evidence="3 11">WG10</strain>
        <strain evidence="4 8">WG2</strain>
        <strain evidence="5 7">WG5</strain>
    </source>
</reference>
<dbReference type="AlphaFoldDB" id="A0A1G6QRY3"/>
<reference evidence="6 10" key="3">
    <citation type="submission" date="2019-03" db="EMBL/GenBank/DDBJ databases">
        <title>Deep subsurface shale carbon reservoir microbial communities from Ohio and West Virginia, USA.</title>
        <authorList>
            <person name="Wrighton K."/>
        </authorList>
    </citation>
    <scope>NUCLEOTIDE SEQUENCE [LARGE SCALE GENOMIC DNA]</scope>
    <source>
        <strain evidence="6 10">UTICA-S4D12</strain>
    </source>
</reference>
<dbReference type="EMBL" id="FOHG01000027">
    <property type="protein sequence ID" value="SET11653.1"/>
    <property type="molecule type" value="Genomic_DNA"/>
</dbReference>
<feature type="domain" description="Transposase DDE" evidence="1">
    <location>
        <begin position="16"/>
        <end position="441"/>
    </location>
</feature>
<evidence type="ECO:0000313" key="6">
    <source>
        <dbReference type="EMBL" id="TDS35403.1"/>
    </source>
</evidence>
<dbReference type="Proteomes" id="UP000247389">
    <property type="component" value="Unassembled WGS sequence"/>
</dbReference>
<dbReference type="InterPro" id="IPR025668">
    <property type="entry name" value="Tnp_DDE_dom"/>
</dbReference>
<reference evidence="2 9" key="2">
    <citation type="submission" date="2018-04" db="EMBL/GenBank/DDBJ databases">
        <title>Subsurface microbial communities from deep shales in Ohio and West Virginia, USA.</title>
        <authorList>
            <person name="Wrighton K."/>
        </authorList>
    </citation>
    <scope>NUCLEOTIDE SEQUENCE [LARGE SCALE GENOMIC DNA]</scope>
    <source>
        <strain evidence="2 9">MSL28</strain>
    </source>
</reference>
<dbReference type="Proteomes" id="UP000324896">
    <property type="component" value="Unassembled WGS sequence"/>
</dbReference>
<evidence type="ECO:0000313" key="5">
    <source>
        <dbReference type="EMBL" id="SET11653.1"/>
    </source>
</evidence>
<dbReference type="SUPFAM" id="SSF53098">
    <property type="entry name" value="Ribonuclease H-like"/>
    <property type="match status" value="1"/>
</dbReference>
<keyword evidence="8" id="KW-1185">Reference proteome</keyword>
<evidence type="ECO:0000313" key="2">
    <source>
        <dbReference type="EMBL" id="PXV64827.1"/>
    </source>
</evidence>
<evidence type="ECO:0000313" key="9">
    <source>
        <dbReference type="Proteomes" id="UP000247389"/>
    </source>
</evidence>
<dbReference type="EMBL" id="FNBJ01000028">
    <property type="protein sequence ID" value="SDF86879.1"/>
    <property type="molecule type" value="Genomic_DNA"/>
</dbReference>
<evidence type="ECO:0000313" key="8">
    <source>
        <dbReference type="Proteomes" id="UP000199519"/>
    </source>
</evidence>
<dbReference type="Proteomes" id="UP000198612">
    <property type="component" value="Unassembled WGS sequence"/>
</dbReference>
<evidence type="ECO:0000259" key="1">
    <source>
        <dbReference type="Pfam" id="PF13701"/>
    </source>
</evidence>
<dbReference type="InterPro" id="IPR012337">
    <property type="entry name" value="RNaseH-like_sf"/>
</dbReference>
<accession>A0A1G6QRY3</accession>
<dbReference type="Proteomes" id="UP000199519">
    <property type="component" value="Unassembled WGS sequence"/>
</dbReference>
<evidence type="ECO:0000313" key="11">
    <source>
        <dbReference type="Proteomes" id="UP000324896"/>
    </source>
</evidence>
<dbReference type="RefSeq" id="WP_089720523.1">
    <property type="nucleotide sequence ID" value="NZ_FMYT01000019.1"/>
</dbReference>
<dbReference type="EMBL" id="QICM01000016">
    <property type="protein sequence ID" value="PXV64827.1"/>
    <property type="molecule type" value="Genomic_DNA"/>
</dbReference>
<organism evidence="3 11">
    <name type="scientific">Halanaerobium congolense</name>
    <dbReference type="NCBI Taxonomy" id="54121"/>
    <lineage>
        <taxon>Bacteria</taxon>
        <taxon>Bacillati</taxon>
        <taxon>Bacillota</taxon>
        <taxon>Clostridia</taxon>
        <taxon>Halanaerobiales</taxon>
        <taxon>Halanaerobiaceae</taxon>
        <taxon>Halanaerobium</taxon>
    </lineage>
</organism>
<evidence type="ECO:0000313" key="7">
    <source>
        <dbReference type="Proteomes" id="UP000198612"/>
    </source>
</evidence>
<gene>
    <name evidence="6" type="ORF">BY453_101122</name>
    <name evidence="2" type="ORF">C8C78_11664</name>
    <name evidence="3" type="ORF">SAMN04488597_11958</name>
    <name evidence="4" type="ORF">SAMN04488598_12834</name>
    <name evidence="5" type="ORF">SAMN04515652_1272</name>
</gene>
<evidence type="ECO:0000313" key="3">
    <source>
        <dbReference type="EMBL" id="SDC95152.1"/>
    </source>
</evidence>
<dbReference type="Proteomes" id="UP000295758">
    <property type="component" value="Unassembled WGS sequence"/>
</dbReference>
<evidence type="ECO:0000313" key="4">
    <source>
        <dbReference type="EMBL" id="SDF86879.1"/>
    </source>
</evidence>
<dbReference type="EMBL" id="SOAA01000001">
    <property type="protein sequence ID" value="TDS35403.1"/>
    <property type="molecule type" value="Genomic_DNA"/>
</dbReference>
<protein>
    <submittedName>
        <fullName evidence="6">DDE family transposase</fullName>
    </submittedName>
    <submittedName>
        <fullName evidence="2">IS4 family transposase</fullName>
    </submittedName>
    <submittedName>
        <fullName evidence="3">Transposase DDE domain group 1</fullName>
    </submittedName>
</protein>
<name>A0A1G6QRY3_9FIRM</name>
<sequence>MSLPQNNNKINSFNKLNIPAKFDSDTVSSCPAFSYLEAAKSCIDFKSLISDNISYQKAANAIYQPADIIDFMVDASILGYSRFSHYETLRKDAGYLKIKDFNVPSEKVCRDLLKAMSEESVNELRELNKNLLATIAKTQPAKEVILDFDDTVCTVFGNQEGSANGYNPRYKGRPSFKEKVGIISKTDELLNLTLEEGTHHSNHEFLSFLESCIETLPETWYLKRIRADRGFFDQKNFRYCEDNGIEYVIKAKMQSGVKKIIDYVNENPEQYPWTKIDNTFSVTEIRVPLKSWDRERRFVLIKKSLPKSNKNGQLLFEEFTYEYQAIVTNVDYLTAEEVFNDYNQRCNIENKIDELKEGFAFDQNTQINRKCNELYLLIKMIAFNLNNWFKRTFLPESMHHHEITTIRRIFYKIAGNICGSGWYKHIRFAPNKLLEKTIKYLRKALTDFRKKVVLN</sequence>
<proteinExistence type="predicted"/>
<dbReference type="Pfam" id="PF13701">
    <property type="entry name" value="DDE_Tnp_1_4"/>
    <property type="match status" value="1"/>
</dbReference>
<dbReference type="EMBL" id="FMYT01000019">
    <property type="protein sequence ID" value="SDC95152.1"/>
    <property type="molecule type" value="Genomic_DNA"/>
</dbReference>
<dbReference type="InterPro" id="IPR047960">
    <property type="entry name" value="Transpos_IS1380"/>
</dbReference>
<dbReference type="NCBIfam" id="NF033539">
    <property type="entry name" value="transpos_IS1380"/>
    <property type="match status" value="1"/>
</dbReference>